<dbReference type="OrthoDB" id="9806505at2"/>
<protein>
    <submittedName>
        <fullName evidence="1">Transposase</fullName>
    </submittedName>
</protein>
<accession>A0A1W1HKU8</accession>
<proteinExistence type="predicted"/>
<keyword evidence="2" id="KW-1185">Reference proteome</keyword>
<dbReference type="EMBL" id="FWEV01000334">
    <property type="protein sequence ID" value="SLM33090.1"/>
    <property type="molecule type" value="Genomic_DNA"/>
</dbReference>
<evidence type="ECO:0000313" key="2">
    <source>
        <dbReference type="Proteomes" id="UP000191931"/>
    </source>
</evidence>
<organism evidence="1 2">
    <name type="scientific">Desulfamplus magnetovallimortis</name>
    <dbReference type="NCBI Taxonomy" id="1246637"/>
    <lineage>
        <taxon>Bacteria</taxon>
        <taxon>Pseudomonadati</taxon>
        <taxon>Thermodesulfobacteriota</taxon>
        <taxon>Desulfobacteria</taxon>
        <taxon>Desulfobacterales</taxon>
        <taxon>Desulfobacteraceae</taxon>
        <taxon>Desulfamplus</taxon>
    </lineage>
</organism>
<reference evidence="1" key="1">
    <citation type="submission" date="2017-03" db="EMBL/GenBank/DDBJ databases">
        <authorList>
            <person name="Afonso C.L."/>
            <person name="Miller P.J."/>
            <person name="Scott M.A."/>
            <person name="Spackman E."/>
            <person name="Goraichik I."/>
            <person name="Dimitrov K.M."/>
            <person name="Suarez D.L."/>
            <person name="Swayne D.E."/>
        </authorList>
    </citation>
    <scope>NUCLEOTIDE SEQUENCE [LARGE SCALE GENOMIC DNA]</scope>
    <source>
        <strain evidence="1">PRJEB14757</strain>
    </source>
</reference>
<dbReference type="STRING" id="1246637.MTBBW1_880004"/>
<dbReference type="Proteomes" id="UP000191931">
    <property type="component" value="Unassembled WGS sequence"/>
</dbReference>
<dbReference type="AlphaFoldDB" id="A0A1W1HKU8"/>
<evidence type="ECO:0000313" key="1">
    <source>
        <dbReference type="EMBL" id="SLM33090.1"/>
    </source>
</evidence>
<sequence length="92" mass="11162">MRTVFENHCRELPPLCDIESLFRMERRCRVYSDGTIQYKKKKYEVPGEQPNSRVTIYFMPWGDPTIYYGDEMRKARPVDRSDNARRFDHPNR</sequence>
<name>A0A1W1HKU8_9BACT</name>
<gene>
    <name evidence="1" type="ORF">MTBBW1_880004</name>
</gene>